<feature type="domain" description="MAM" evidence="4">
    <location>
        <begin position="2376"/>
        <end position="2544"/>
    </location>
</feature>
<feature type="disulfide bond" evidence="2">
    <location>
        <begin position="1933"/>
        <end position="1951"/>
    </location>
</feature>
<feature type="domain" description="MAM" evidence="4">
    <location>
        <begin position="1"/>
        <end position="83"/>
    </location>
</feature>
<dbReference type="SUPFAM" id="SSF49899">
    <property type="entry name" value="Concanavalin A-like lectins/glucanases"/>
    <property type="match status" value="17"/>
</dbReference>
<dbReference type="PANTHER" id="PTHR23282">
    <property type="entry name" value="APICAL ENDOSOMAL GLYCOPROTEIN PRECURSOR"/>
    <property type="match status" value="1"/>
</dbReference>
<dbReference type="Pfam" id="PF00057">
    <property type="entry name" value="Ldl_recept_a"/>
    <property type="match status" value="4"/>
</dbReference>
<organism evidence="5 6">
    <name type="scientific">Penaeus vannamei</name>
    <name type="common">Whiteleg shrimp</name>
    <name type="synonym">Litopenaeus vannamei</name>
    <dbReference type="NCBI Taxonomy" id="6689"/>
    <lineage>
        <taxon>Eukaryota</taxon>
        <taxon>Metazoa</taxon>
        <taxon>Ecdysozoa</taxon>
        <taxon>Arthropoda</taxon>
        <taxon>Crustacea</taxon>
        <taxon>Multicrustacea</taxon>
        <taxon>Malacostraca</taxon>
        <taxon>Eumalacostraca</taxon>
        <taxon>Eucarida</taxon>
        <taxon>Decapoda</taxon>
        <taxon>Dendrobranchiata</taxon>
        <taxon>Penaeoidea</taxon>
        <taxon>Penaeidae</taxon>
        <taxon>Penaeus</taxon>
    </lineage>
</organism>
<sequence length="3153" mass="353417">MYHLDIAQRPFHLTELAVSIVTSKGENQVFNRSGNQGDQWHLGRVTIAEDRDVVLRILATVGSGEESDIAIDDTWTSLGACEDFPDQYLCSDGSVIGIGKRCNFVPDCEDKTDEDDCGECDFESGMCGWGLLNNTDYRWELGRNLSDDGYPNSFIYDHTLGTAEGHFLYVDKGVGEYDGPAVALSPTLHDAYVDCGFTFWYREVSSTDLGQNIVVEIGVLRDGEVAPAHYLVNDRERHWAKAEVVLLDWMGEFQLRIAAVTTAGPSALTLDDFTYSNCQVPNTTMVCLNNQITCAQTGLCVDESLVCDNTNDCGDLTDEVDCGDHSAICTFEENQPCGWMQEKDQDDLDWILGNGATPAGEHSHLTGPSADHSTRLPLGHYLYVSHPQVHSGTRRSWLLSPVLQTAANAQCALRFHFYMYGKNIQELNVHTRQQIYGDMTLSFSRKGEQGQFWNRGVVFSATAEPFQFIIEAVTNGEDYSDIAIDDLSLTVACLALNDTLPIGTTHLPPSNPCNPGEFYCGVGDECVFAFQQCNWQTDCSNGADEENCGACDFESGYCGWQDSSVGIYQWRRIPAGEVSPFLHPSEDHTLGSDSGHYSYLEGADGLVGKTAVLSSPYLLHPHVGYCELHIWLYARNSINVYFAVYSNGVGNSVRQLVYNMTSAPEETWFEVLITLNFVSVYTYLTLEATPVLDESDAWAESHSSLAVDDITFFDCDENPHNLDCNFDDPDFYKGFCMWRQSSSDQHDWKKSDMFPEPLPDHTTGSGTYVFVDFEDSTARKGDKAKLVSTLQEKPIEYENTFTLWYYMFGENVGKFRIIMNEVTTNSEYTLLELCDSQEDRWLFFYAILDVKDDFFITLEAEWGDLGPGLIAVDDIVMKGKLQESLCDFEYDFCQWKQGDEGDTIWKRTQGKNSENGCPSVDHTSHSEGGHYLCLRLNGHGSKGFLFSPVYESVGVQCLRFWYHMLGNDVGYLTVLVQDQNDGGPFVPVWSFSGNAFEMWSQGLVTLPNLQKYVLSFEGITGSNNKSTIALDDLEFIPGACPKVHTCDFEYDLCDWYNTNNGDDTFDWIRSSGEKGEGPIIDHTIEYETGHYLMVTLQDKVKGDSAVLHGGLVPASEKCMTFWYSMQHIVNSTLSVIMVSEGDGDPLIELKNSSLEYIWEAVILTIDAELEYYNVMIRLLIDEDITSTYHKTVAIDDLAFTKSCAVVTQPITPTPVPTHQPTQYDCDFEREDSETCNWQQDTNDGLNWQRWKGSTPTSDTGPLTDHTTMTEDGFYLYVSTTNQPGRTARLISPTIDLSGEGACLSFWFHMHGLDVGSLAVRLQEGATFNQLLWERAHEQGRGWMQAQVQVKHEKLCRMILEAVPWDFGKGDIALDDITVEFGHCKLGKLCDFENGLCSFEQYLEDELDWQLTLASSSGVGDGWGTGEDHSLGTGLGHYIRLEGEGTGEIFTDQIDASYKCVQFWVYSNGDSMYKQTELEVRLRTGDIVEDKPLLTITGLYSHAWNLYKLQVQSVSPYSLSFKGKAYASSFLGLDDIIPKLTCENFDECNFENDMCMWRNEVISDDSDWSLITADGLSDKYSPQVDATFNSVYGGFVYVNTANTDGTNKRSEIVLNVLEPNIWCLSFWFHMQGLGQPSLALIAQELDHNTEGTLWIQKETFHADWKYSQVTVDNTASDSDVLVHHNLKFAAVSDKGKPGIIALDQTQVTIGHCSNETMQNCSMKCDSLCLLQEQMCNFIQDCSQGQDEVFCGYNCTFEDADDHCTWHNMEIGGDLVWLRRRGEGNDSFTPPVDHTLQTSQGYYMAVTPSFPDIRVPINPLLLSPALQNSAPNCRMSFWYVVYEVPNNYPNSKVNSLIVSYNVSDINTILSQIFATQKEEWMMGLAYIGRIRTQFTVQIEGIRNLELPGYIAVDDINFEECFLPSPQEGECTGFSCENRACISSFAVCDFVDDCGDYTDEKDGTGECDKYVGRCNFEEDEPCSWNEEDGTNWKTGSPSQDDIIPSRDHTLNTASGTYIYIESNIYNLNATTARLSSPVIHVQETYCTVRFYYYSYGKDVDRIVVSTRESSNGPLHDRLFVRGSVGQYWERAELFIQKEELDIKPFQFIITSGTVSFSGSSGTSVIALDDISLTNGCQLTDDTIPTETTPITTTTENPCNSGFHCNNNHCVSAESVCNFNDDCDDGSDESHCGECDFETNTCGWEDVSHGQYRWSRAKETVGHVSYIMNVTEQLEGISDNADLESVILGPTSASCTMSFLYYKSGENSALVVTMLQVSMELTLWVTTDNVGERWHTQTVGIPEHPVGWKLRFRSMKFSKEDRVMIDDIQFHNCKQPTPIICHDDHFSCSNGNCINKTLVCDFSNDCGDGSDELVCEKYPGRCNFEVDFCNWQQEHSPDLTWMRKTGDLLAEGTGPGYDHTYGNDTGYYVYLQSVEGSKGKKGQIFSESFAPTKGECHFRFWYMMRANQSATLRIFGEETQKSTTKTKYELFETSGSDDYLWILKDLDINIPRYFKIVLEGIAGNPIEGDIAVDDVSFSENCHSLYCKLGEFPCKSYGCIPATSVCDFRLDCDDFSDENECPNHCSFEDGDCGWKEVENDGLDWVVVHSNDMVWGTDHTGPFNDSTGNSDGHFLMVHKQTKLKEEQEAKTFLHWFQNSAATCVFEFWFYTMPPHSSDVTLWLNTSIEEFTVMAYFSDKFVRAEPGIWHIGRVGIGRHKETFQLSLLKRNAPEYSGVFAIDETNFVECDFPLPTEGECYQPLYHCPATKVCVDVDSLCDLTDDCGDGEDETDEVCGGYHRITLEDDSLGWFSQSQEDDTDWLLGSGTATPIILGPNYDHTLWNKKGHYLYLPVNEQASQEATLVSEPITASQECKFVFFYHMQGRNMGNISVIIRKATSPTPDPVWTISGSQGNTWNKVTFGPDDLPQDETFRILVQGTTNPTQLGHVAVDDFIFAPGCRSLGSTTMATGSTGAPGCTVDQVQCSDGSCLPAASRCNFVEECPGGEGTDEEGCVSAICTFEDSDLCGWQIIPYLGPAYPAPGEKVWFTWQVSRGVDSPLQLIPREEENHKPGHDHTHGDDTSYYLYAWTLDSSFWADSSLFTMQPLGETSAACQLRMWYWMSGKDPGSLHVLLEPDGGGESRQLSMFEGDRGDMWNIVS</sequence>
<dbReference type="PROSITE" id="PS50060">
    <property type="entry name" value="MAM_2"/>
    <property type="match status" value="17"/>
</dbReference>
<dbReference type="CDD" id="cd06263">
    <property type="entry name" value="MAM"/>
    <property type="match status" value="9"/>
</dbReference>
<name>A0A423SPZ7_PENVA</name>
<feature type="domain" description="MAM" evidence="4">
    <location>
        <begin position="549"/>
        <end position="717"/>
    </location>
</feature>
<feature type="disulfide bond" evidence="2">
    <location>
        <begin position="2978"/>
        <end position="2996"/>
    </location>
</feature>
<evidence type="ECO:0000256" key="3">
    <source>
        <dbReference type="SAM" id="MobiDB-lite"/>
    </source>
</evidence>
<feature type="region of interest" description="Disordered" evidence="3">
    <location>
        <begin position="1982"/>
        <end position="2003"/>
    </location>
</feature>
<dbReference type="EMBL" id="QCYY01002960">
    <property type="protein sequence ID" value="ROT66305.1"/>
    <property type="molecule type" value="Genomic_DNA"/>
</dbReference>
<feature type="disulfide bond" evidence="2">
    <location>
        <begin position="2161"/>
        <end position="2179"/>
    </location>
</feature>
<gene>
    <name evidence="5" type="ORF">C7M84_015675</name>
</gene>
<dbReference type="InterPro" id="IPR036055">
    <property type="entry name" value="LDL_receptor-like_sf"/>
</dbReference>
<dbReference type="PRINTS" id="PR00261">
    <property type="entry name" value="LDLRECEPTOR"/>
</dbReference>
<dbReference type="CDD" id="cd00112">
    <property type="entry name" value="LDLa"/>
    <property type="match status" value="9"/>
</dbReference>
<feature type="domain" description="MAM" evidence="4">
    <location>
        <begin position="1044"/>
        <end position="1205"/>
    </location>
</feature>
<reference evidence="5 6" key="2">
    <citation type="submission" date="2019-01" db="EMBL/GenBank/DDBJ databases">
        <title>The decoding of complex shrimp genome reveals the adaptation for benthos swimmer, frequently molting mechanism and breeding impact on genome.</title>
        <authorList>
            <person name="Sun Y."/>
            <person name="Gao Y."/>
            <person name="Yu Y."/>
        </authorList>
    </citation>
    <scope>NUCLEOTIDE SEQUENCE [LARGE SCALE GENOMIC DNA]</scope>
    <source>
        <tissue evidence="5">Muscle</tissue>
    </source>
</reference>
<feature type="domain" description="MAM" evidence="4">
    <location>
        <begin position="1751"/>
        <end position="1920"/>
    </location>
</feature>
<evidence type="ECO:0000256" key="1">
    <source>
        <dbReference type="ARBA" id="ARBA00023157"/>
    </source>
</evidence>
<feature type="disulfide bond" evidence="2">
    <location>
        <begin position="2356"/>
        <end position="2371"/>
    </location>
</feature>
<dbReference type="SUPFAM" id="SSF57424">
    <property type="entry name" value="LDL receptor-like module"/>
    <property type="match status" value="9"/>
</dbReference>
<feature type="disulfide bond" evidence="2">
    <location>
        <begin position="533"/>
        <end position="548"/>
    </location>
</feature>
<feature type="disulfide bond" evidence="2">
    <location>
        <begin position="2337"/>
        <end position="2349"/>
    </location>
</feature>
<feature type="domain" description="MAM" evidence="4">
    <location>
        <begin position="2770"/>
        <end position="2955"/>
    </location>
</feature>
<feature type="disulfide bond" evidence="2">
    <location>
        <begin position="2542"/>
        <end position="2554"/>
    </location>
</feature>
<feature type="disulfide bond" evidence="2">
    <location>
        <begin position="102"/>
        <end position="117"/>
    </location>
</feature>
<keyword evidence="1 2" id="KW-1015">Disulfide bond</keyword>
<dbReference type="SMART" id="SM00137">
    <property type="entry name" value="MAM"/>
    <property type="match status" value="15"/>
</dbReference>
<feature type="disulfide bond" evidence="2">
    <location>
        <begin position="90"/>
        <end position="108"/>
    </location>
</feature>
<protein>
    <recommendedName>
        <fullName evidence="4">MAM domain-containing protein</fullName>
    </recommendedName>
</protein>
<feature type="domain" description="MAM" evidence="4">
    <location>
        <begin position="2189"/>
        <end position="2331"/>
    </location>
</feature>
<feature type="disulfide bond" evidence="2">
    <location>
        <begin position="2971"/>
        <end position="2983"/>
    </location>
</feature>
<feature type="domain" description="MAM" evidence="4">
    <location>
        <begin position="2578"/>
        <end position="2744"/>
    </location>
</feature>
<proteinExistence type="predicted"/>
<dbReference type="InterPro" id="IPR051560">
    <property type="entry name" value="MAM_domain-containing"/>
</dbReference>
<feature type="disulfide bond" evidence="2">
    <location>
        <begin position="2344"/>
        <end position="2362"/>
    </location>
</feature>
<feature type="domain" description="MAM" evidence="4">
    <location>
        <begin position="327"/>
        <end position="495"/>
    </location>
</feature>
<evidence type="ECO:0000313" key="6">
    <source>
        <dbReference type="Proteomes" id="UP000283509"/>
    </source>
</evidence>
<feature type="disulfide bond" evidence="2">
    <location>
        <begin position="2561"/>
        <end position="2576"/>
    </location>
</feature>
<dbReference type="InterPro" id="IPR023415">
    <property type="entry name" value="LDLR_class-A_CS"/>
</dbReference>
<dbReference type="Gene3D" id="2.60.120.200">
    <property type="match status" value="17"/>
</dbReference>
<dbReference type="SMART" id="SM00192">
    <property type="entry name" value="LDLa"/>
    <property type="match status" value="10"/>
</dbReference>
<keyword evidence="6" id="KW-1185">Reference proteome</keyword>
<feature type="domain" description="MAM" evidence="4">
    <location>
        <begin position="884"/>
        <end position="1042"/>
    </location>
</feature>
<dbReference type="Proteomes" id="UP000283509">
    <property type="component" value="Unassembled WGS sequence"/>
</dbReference>
<feature type="domain" description="MAM" evidence="4">
    <location>
        <begin position="1969"/>
        <end position="2135"/>
    </location>
</feature>
<dbReference type="GO" id="GO:0016020">
    <property type="term" value="C:membrane"/>
    <property type="evidence" value="ECO:0007669"/>
    <property type="project" value="InterPro"/>
</dbReference>
<reference evidence="5 6" key="1">
    <citation type="submission" date="2018-04" db="EMBL/GenBank/DDBJ databases">
        <authorList>
            <person name="Zhang X."/>
            <person name="Yuan J."/>
            <person name="Li F."/>
            <person name="Xiang J."/>
        </authorList>
    </citation>
    <scope>NUCLEOTIDE SEQUENCE [LARGE SCALE GENOMIC DNA]</scope>
    <source>
        <tissue evidence="5">Muscle</tissue>
    </source>
</reference>
<evidence type="ECO:0000259" key="4">
    <source>
        <dbReference type="PROSITE" id="PS50060"/>
    </source>
</evidence>
<feature type="disulfide bond" evidence="2">
    <location>
        <begin position="307"/>
        <end position="322"/>
    </location>
</feature>
<dbReference type="OrthoDB" id="6413415at2759"/>
<feature type="disulfide bond" evidence="2">
    <location>
        <begin position="2549"/>
        <end position="2567"/>
    </location>
</feature>
<comment type="caution">
    <text evidence="2">Lacks conserved residue(s) required for the propagation of feature annotation.</text>
</comment>
<feature type="domain" description="MAM" evidence="4">
    <location>
        <begin position="1387"/>
        <end position="1543"/>
    </location>
</feature>
<dbReference type="PANTHER" id="PTHR23282:SF101">
    <property type="entry name" value="MAM DOMAIN-CONTAINING PROTEIN"/>
    <property type="match status" value="1"/>
</dbReference>
<comment type="caution">
    <text evidence="5">The sequence shown here is derived from an EMBL/GenBank/DDBJ whole genome shotgun (WGS) entry which is preliminary data.</text>
</comment>
<evidence type="ECO:0000313" key="5">
    <source>
        <dbReference type="EMBL" id="ROT66305.1"/>
    </source>
</evidence>
<dbReference type="Gene3D" id="4.10.400.10">
    <property type="entry name" value="Low-density Lipoprotein Receptor"/>
    <property type="match status" value="8"/>
</dbReference>
<dbReference type="InterPro" id="IPR000998">
    <property type="entry name" value="MAM_dom"/>
</dbReference>
<dbReference type="InterPro" id="IPR002172">
    <property type="entry name" value="LDrepeatLR_classA_rpt"/>
</dbReference>
<dbReference type="PROSITE" id="PS01209">
    <property type="entry name" value="LDLRA_1"/>
    <property type="match status" value="3"/>
</dbReference>
<feature type="domain" description="MAM" evidence="4">
    <location>
        <begin position="1545"/>
        <end position="1713"/>
    </location>
</feature>
<dbReference type="InterPro" id="IPR013320">
    <property type="entry name" value="ConA-like_dom_sf"/>
</dbReference>
<feature type="domain" description="MAM" evidence="4">
    <location>
        <begin position="1223"/>
        <end position="1385"/>
    </location>
</feature>
<dbReference type="PROSITE" id="PS50068">
    <property type="entry name" value="LDLRA_2"/>
    <property type="match status" value="9"/>
</dbReference>
<dbReference type="Pfam" id="PF00629">
    <property type="entry name" value="MAM"/>
    <property type="match status" value="16"/>
</dbReference>
<evidence type="ECO:0000256" key="2">
    <source>
        <dbReference type="PROSITE-ProRule" id="PRU00124"/>
    </source>
</evidence>
<feature type="disulfide bond" evidence="2">
    <location>
        <begin position="2173"/>
        <end position="2188"/>
    </location>
</feature>
<feature type="domain" description="MAM" evidence="4">
    <location>
        <begin position="3010"/>
        <end position="3153"/>
    </location>
</feature>
<accession>A0A423SPZ7</accession>
<feature type="domain" description="MAM" evidence="4">
    <location>
        <begin position="118"/>
        <end position="280"/>
    </location>
</feature>
<feature type="domain" description="MAM" evidence="4">
    <location>
        <begin position="722"/>
        <end position="888"/>
    </location>
</feature>